<evidence type="ECO:0000313" key="3">
    <source>
        <dbReference type="Proteomes" id="UP000241818"/>
    </source>
</evidence>
<feature type="region of interest" description="Disordered" evidence="1">
    <location>
        <begin position="388"/>
        <end position="412"/>
    </location>
</feature>
<dbReference type="RefSeq" id="XP_024722754.1">
    <property type="nucleotide sequence ID" value="XM_024863502.1"/>
</dbReference>
<evidence type="ECO:0000313" key="2">
    <source>
        <dbReference type="EMBL" id="PSS22708.1"/>
    </source>
</evidence>
<feature type="compositionally biased region" description="Gly residues" evidence="1">
    <location>
        <begin position="392"/>
        <end position="405"/>
    </location>
</feature>
<dbReference type="OrthoDB" id="2740448at2759"/>
<organism evidence="2 3">
    <name type="scientific">Amorphotheca resinae ATCC 22711</name>
    <dbReference type="NCBI Taxonomy" id="857342"/>
    <lineage>
        <taxon>Eukaryota</taxon>
        <taxon>Fungi</taxon>
        <taxon>Dikarya</taxon>
        <taxon>Ascomycota</taxon>
        <taxon>Pezizomycotina</taxon>
        <taxon>Leotiomycetes</taxon>
        <taxon>Helotiales</taxon>
        <taxon>Amorphothecaceae</taxon>
        <taxon>Amorphotheca</taxon>
    </lineage>
</organism>
<dbReference type="InParanoid" id="A0A2T3B757"/>
<keyword evidence="3" id="KW-1185">Reference proteome</keyword>
<evidence type="ECO:0000256" key="1">
    <source>
        <dbReference type="SAM" id="MobiDB-lite"/>
    </source>
</evidence>
<dbReference type="Proteomes" id="UP000241818">
    <property type="component" value="Unassembled WGS sequence"/>
</dbReference>
<dbReference type="EMBL" id="KZ679008">
    <property type="protein sequence ID" value="PSS22708.1"/>
    <property type="molecule type" value="Genomic_DNA"/>
</dbReference>
<dbReference type="AlphaFoldDB" id="A0A2T3B757"/>
<accession>A0A2T3B757</accession>
<gene>
    <name evidence="2" type="ORF">M430DRAFT_16658</name>
</gene>
<reference evidence="2 3" key="1">
    <citation type="journal article" date="2018" name="New Phytol.">
        <title>Comparative genomics and transcriptomics depict ericoid mycorrhizal fungi as versatile saprotrophs and plant mutualists.</title>
        <authorList>
            <person name="Martino E."/>
            <person name="Morin E."/>
            <person name="Grelet G.A."/>
            <person name="Kuo A."/>
            <person name="Kohler A."/>
            <person name="Daghino S."/>
            <person name="Barry K.W."/>
            <person name="Cichocki N."/>
            <person name="Clum A."/>
            <person name="Dockter R.B."/>
            <person name="Hainaut M."/>
            <person name="Kuo R.C."/>
            <person name="LaButti K."/>
            <person name="Lindahl B.D."/>
            <person name="Lindquist E.A."/>
            <person name="Lipzen A."/>
            <person name="Khouja H.R."/>
            <person name="Magnuson J."/>
            <person name="Murat C."/>
            <person name="Ohm R.A."/>
            <person name="Singer S.W."/>
            <person name="Spatafora J.W."/>
            <person name="Wang M."/>
            <person name="Veneault-Fourrey C."/>
            <person name="Henrissat B."/>
            <person name="Grigoriev I.V."/>
            <person name="Martin F.M."/>
            <person name="Perotto S."/>
        </authorList>
    </citation>
    <scope>NUCLEOTIDE SEQUENCE [LARGE SCALE GENOMIC DNA]</scope>
    <source>
        <strain evidence="2 3">ATCC 22711</strain>
    </source>
</reference>
<sequence>MASETRPDDQLWFFLKENMALPSYVQKQFTLKDIQQKGLSLADCLKITNSADSNVNKYAFYIHSVSMAAAVRLLSDESILATFNIYCRKDPVVTILIRAADDLSPNTSRAPSHQNSLAERRKISRGKVVPEIFIQPKVRHASGSMDVSTMEPIADVAESEKVTLYLGGGMFETFTKEYLLCWINSQLEDGKPLTDIVVQSLRPDGEIKRLALTAEVWQHSLVRGQWKDNFLPLWNDYNRVRGSRESILAALSRDIPNFSAACQNFIHDLRTFGGNKKSRQRLDGTGHEFYLGVPYFNDETRERLLRIPTRNGTLATDLRQLAIKRSGGEICAAHDLSPLYEAVLGVQWDKVKEKGTALHDQMSSLNLDSQTSKTKQIVKKGSQIFNKAFNRKGGGGRGKGGGGSGSRSTEAW</sequence>
<dbReference type="GeneID" id="36571583"/>
<proteinExistence type="predicted"/>
<protein>
    <submittedName>
        <fullName evidence="2">Uncharacterized protein</fullName>
    </submittedName>
</protein>
<name>A0A2T3B757_AMORE</name>